<evidence type="ECO:0000313" key="3">
    <source>
        <dbReference type="Proteomes" id="UP000719412"/>
    </source>
</evidence>
<protein>
    <submittedName>
        <fullName evidence="2">Uncharacterized protein</fullName>
    </submittedName>
</protein>
<feature type="compositionally biased region" description="Basic residues" evidence="1">
    <location>
        <begin position="48"/>
        <end position="58"/>
    </location>
</feature>
<feature type="compositionally biased region" description="Basic and acidic residues" evidence="1">
    <location>
        <begin position="271"/>
        <end position="284"/>
    </location>
</feature>
<feature type="compositionally biased region" description="Polar residues" evidence="1">
    <location>
        <begin position="19"/>
        <end position="30"/>
    </location>
</feature>
<comment type="caution">
    <text evidence="2">The sequence shown here is derived from an EMBL/GenBank/DDBJ whole genome shotgun (WGS) entry which is preliminary data.</text>
</comment>
<feature type="region of interest" description="Disordered" evidence="1">
    <location>
        <begin position="1"/>
        <end position="30"/>
    </location>
</feature>
<organism evidence="2 3">
    <name type="scientific">Tenebrio molitor</name>
    <name type="common">Yellow mealworm beetle</name>
    <dbReference type="NCBI Taxonomy" id="7067"/>
    <lineage>
        <taxon>Eukaryota</taxon>
        <taxon>Metazoa</taxon>
        <taxon>Ecdysozoa</taxon>
        <taxon>Arthropoda</taxon>
        <taxon>Hexapoda</taxon>
        <taxon>Insecta</taxon>
        <taxon>Pterygota</taxon>
        <taxon>Neoptera</taxon>
        <taxon>Endopterygota</taxon>
        <taxon>Coleoptera</taxon>
        <taxon>Polyphaga</taxon>
        <taxon>Cucujiformia</taxon>
        <taxon>Tenebrionidae</taxon>
        <taxon>Tenebrio</taxon>
    </lineage>
</organism>
<dbReference type="AlphaFoldDB" id="A0A8J6HB44"/>
<feature type="region of interest" description="Disordered" evidence="1">
    <location>
        <begin position="48"/>
        <end position="77"/>
    </location>
</feature>
<sequence>MVSSGHSPRPPNEAPLETSPENTNKSEVTTWTGQKKYTVLLYYSAVKKKVPSKKKHGRSSPVDSHPRPQAVADGTERRDCVHHVVEMDDEEFCVPDDVLEKASAAKYQMVPTKSKLRYQKELEIFTQWQTEIKGKDQSSISAVVIFNVEEYLHCLYFKTLISPGIHRDKRGCGGNSRGEQSTKKELAAVRKKKGEQEREDMPKSSEVRKKAAREKEKRRDKRGGQNTKKGIRGSERGESGAKERISDSERRDERKRRKRTGGEGGLDEKDENDREQREKKERKNNVIITGMGAISRNIERGWKNGLKGS</sequence>
<proteinExistence type="predicted"/>
<feature type="compositionally biased region" description="Basic and acidic residues" evidence="1">
    <location>
        <begin position="180"/>
        <end position="217"/>
    </location>
</feature>
<name>A0A8J6HB44_TENMO</name>
<dbReference type="Proteomes" id="UP000719412">
    <property type="component" value="Unassembled WGS sequence"/>
</dbReference>
<dbReference type="EMBL" id="JABDTM020026921">
    <property type="protein sequence ID" value="KAH0811273.1"/>
    <property type="molecule type" value="Genomic_DNA"/>
</dbReference>
<evidence type="ECO:0000256" key="1">
    <source>
        <dbReference type="SAM" id="MobiDB-lite"/>
    </source>
</evidence>
<reference evidence="2" key="1">
    <citation type="journal article" date="2020" name="J Insects Food Feed">
        <title>The yellow mealworm (Tenebrio molitor) genome: a resource for the emerging insects as food and feed industry.</title>
        <authorList>
            <person name="Eriksson T."/>
            <person name="Andere A."/>
            <person name="Kelstrup H."/>
            <person name="Emery V."/>
            <person name="Picard C."/>
        </authorList>
    </citation>
    <scope>NUCLEOTIDE SEQUENCE</scope>
    <source>
        <strain evidence="2">Stoneville</strain>
        <tissue evidence="2">Whole head</tissue>
    </source>
</reference>
<reference evidence="2" key="2">
    <citation type="submission" date="2021-08" db="EMBL/GenBank/DDBJ databases">
        <authorList>
            <person name="Eriksson T."/>
        </authorList>
    </citation>
    <scope>NUCLEOTIDE SEQUENCE</scope>
    <source>
        <strain evidence="2">Stoneville</strain>
        <tissue evidence="2">Whole head</tissue>
    </source>
</reference>
<keyword evidence="3" id="KW-1185">Reference proteome</keyword>
<feature type="region of interest" description="Disordered" evidence="1">
    <location>
        <begin position="166"/>
        <end position="288"/>
    </location>
</feature>
<feature type="compositionally biased region" description="Basic and acidic residues" evidence="1">
    <location>
        <begin position="232"/>
        <end position="252"/>
    </location>
</feature>
<evidence type="ECO:0000313" key="2">
    <source>
        <dbReference type="EMBL" id="KAH0811273.1"/>
    </source>
</evidence>
<accession>A0A8J6HB44</accession>
<gene>
    <name evidence="2" type="ORF">GEV33_011519</name>
</gene>